<accession>A0A5C6NLC3</accession>
<protein>
    <submittedName>
        <fullName evidence="2">Uncharacterized protein</fullName>
    </submittedName>
</protein>
<comment type="caution">
    <text evidence="2">The sequence shown here is derived from an EMBL/GenBank/DDBJ whole genome shotgun (WGS) entry which is preliminary data.</text>
</comment>
<evidence type="ECO:0000313" key="3">
    <source>
        <dbReference type="Proteomes" id="UP000324091"/>
    </source>
</evidence>
<dbReference type="Proteomes" id="UP000324091">
    <property type="component" value="Chromosome 2"/>
</dbReference>
<organism evidence="2 3">
    <name type="scientific">Takifugu flavidus</name>
    <name type="common">sansaifugu</name>
    <dbReference type="NCBI Taxonomy" id="433684"/>
    <lineage>
        <taxon>Eukaryota</taxon>
        <taxon>Metazoa</taxon>
        <taxon>Chordata</taxon>
        <taxon>Craniata</taxon>
        <taxon>Vertebrata</taxon>
        <taxon>Euteleostomi</taxon>
        <taxon>Actinopterygii</taxon>
        <taxon>Neopterygii</taxon>
        <taxon>Teleostei</taxon>
        <taxon>Neoteleostei</taxon>
        <taxon>Acanthomorphata</taxon>
        <taxon>Eupercaria</taxon>
        <taxon>Tetraodontiformes</taxon>
        <taxon>Tetradontoidea</taxon>
        <taxon>Tetraodontidae</taxon>
        <taxon>Takifugu</taxon>
    </lineage>
</organism>
<reference evidence="2 3" key="1">
    <citation type="submission" date="2019-04" db="EMBL/GenBank/DDBJ databases">
        <title>Chromosome genome assembly for Takifugu flavidus.</title>
        <authorList>
            <person name="Xiao S."/>
        </authorList>
    </citation>
    <scope>NUCLEOTIDE SEQUENCE [LARGE SCALE GENOMIC DNA]</scope>
    <source>
        <strain evidence="2">HTHZ2018</strain>
        <tissue evidence="2">Muscle</tissue>
    </source>
</reference>
<sequence length="99" mass="10474">MLLTYTSQRETRLKEQERATQPSGGNNCGVPEIMLGELGLLCPDALSPTRREESGGDVLLVTEVKPSFICGDSRGDGETPTDGVFAAIPPVPATLPTCL</sequence>
<proteinExistence type="predicted"/>
<evidence type="ECO:0000256" key="1">
    <source>
        <dbReference type="SAM" id="MobiDB-lite"/>
    </source>
</evidence>
<feature type="compositionally biased region" description="Basic and acidic residues" evidence="1">
    <location>
        <begin position="9"/>
        <end position="18"/>
    </location>
</feature>
<gene>
    <name evidence="2" type="ORF">D4764_02G0010440</name>
</gene>
<name>A0A5C6NLC3_9TELE</name>
<feature type="region of interest" description="Disordered" evidence="1">
    <location>
        <begin position="1"/>
        <end position="28"/>
    </location>
</feature>
<dbReference type="AlphaFoldDB" id="A0A5C6NLC3"/>
<keyword evidence="3" id="KW-1185">Reference proteome</keyword>
<dbReference type="EMBL" id="RHFK02000012">
    <property type="protein sequence ID" value="TWW68003.1"/>
    <property type="molecule type" value="Genomic_DNA"/>
</dbReference>
<evidence type="ECO:0000313" key="2">
    <source>
        <dbReference type="EMBL" id="TWW68003.1"/>
    </source>
</evidence>